<evidence type="ECO:0000313" key="2">
    <source>
        <dbReference type="Proteomes" id="UP001164250"/>
    </source>
</evidence>
<keyword evidence="2" id="KW-1185">Reference proteome</keyword>
<gene>
    <name evidence="1" type="ORF">Patl1_01393</name>
</gene>
<sequence length="59" mass="6748">MREIAQFSGVVDTQSSQKRSLHSGLLSLNFSESSLRSTLKIRLKKKKNFDRHRTKGNLS</sequence>
<dbReference type="EMBL" id="CM047897">
    <property type="protein sequence ID" value="KAJ0111613.1"/>
    <property type="molecule type" value="Genomic_DNA"/>
</dbReference>
<dbReference type="Proteomes" id="UP001164250">
    <property type="component" value="Chromosome 1"/>
</dbReference>
<reference evidence="2" key="1">
    <citation type="journal article" date="2023" name="G3 (Bethesda)">
        <title>Genome assembly and association tests identify interacting loci associated with vigor, precocity, and sex in interspecific pistachio rootstocks.</title>
        <authorList>
            <person name="Palmer W."/>
            <person name="Jacygrad E."/>
            <person name="Sagayaradj S."/>
            <person name="Cavanaugh K."/>
            <person name="Han R."/>
            <person name="Bertier L."/>
            <person name="Beede B."/>
            <person name="Kafkas S."/>
            <person name="Golino D."/>
            <person name="Preece J."/>
            <person name="Michelmore R."/>
        </authorList>
    </citation>
    <scope>NUCLEOTIDE SEQUENCE [LARGE SCALE GENOMIC DNA]</scope>
</reference>
<name>A0ACC1C7I0_9ROSI</name>
<organism evidence="1 2">
    <name type="scientific">Pistacia atlantica</name>
    <dbReference type="NCBI Taxonomy" id="434234"/>
    <lineage>
        <taxon>Eukaryota</taxon>
        <taxon>Viridiplantae</taxon>
        <taxon>Streptophyta</taxon>
        <taxon>Embryophyta</taxon>
        <taxon>Tracheophyta</taxon>
        <taxon>Spermatophyta</taxon>
        <taxon>Magnoliopsida</taxon>
        <taxon>eudicotyledons</taxon>
        <taxon>Gunneridae</taxon>
        <taxon>Pentapetalae</taxon>
        <taxon>rosids</taxon>
        <taxon>malvids</taxon>
        <taxon>Sapindales</taxon>
        <taxon>Anacardiaceae</taxon>
        <taxon>Pistacia</taxon>
    </lineage>
</organism>
<protein>
    <submittedName>
        <fullName evidence="1">Uncharacterized protein</fullName>
    </submittedName>
</protein>
<comment type="caution">
    <text evidence="1">The sequence shown here is derived from an EMBL/GenBank/DDBJ whole genome shotgun (WGS) entry which is preliminary data.</text>
</comment>
<proteinExistence type="predicted"/>
<accession>A0ACC1C7I0</accession>
<evidence type="ECO:0000313" key="1">
    <source>
        <dbReference type="EMBL" id="KAJ0111613.1"/>
    </source>
</evidence>